<dbReference type="InterPro" id="IPR001289">
    <property type="entry name" value="NFYA"/>
</dbReference>
<keyword evidence="6 8" id="KW-0539">Nucleus</keyword>
<evidence type="ECO:0000256" key="4">
    <source>
        <dbReference type="ARBA" id="ARBA00023159"/>
    </source>
</evidence>
<keyword evidence="3 8" id="KW-0238">DNA-binding</keyword>
<dbReference type="Gene3D" id="6.10.250.2430">
    <property type="match status" value="1"/>
</dbReference>
<comment type="subunit">
    <text evidence="7">Heterotrimeric transcription factor composed of three components, NF-YA, NF-YB and NF-YC. NF-YB and NF-YC must interact and dimerize for NF-YA association and DNA binding.</text>
</comment>
<keyword evidence="4" id="KW-0010">Activator</keyword>
<evidence type="ECO:0000256" key="7">
    <source>
        <dbReference type="ARBA" id="ARBA00025911"/>
    </source>
</evidence>
<dbReference type="Proteomes" id="UP001291926">
    <property type="component" value="Unassembled WGS sequence"/>
</dbReference>
<evidence type="ECO:0000256" key="3">
    <source>
        <dbReference type="ARBA" id="ARBA00023125"/>
    </source>
</evidence>
<keyword evidence="5 8" id="KW-0804">Transcription</keyword>
<feature type="compositionally biased region" description="Polar residues" evidence="9">
    <location>
        <begin position="145"/>
        <end position="159"/>
    </location>
</feature>
<dbReference type="PRINTS" id="PR00616">
    <property type="entry name" value="CCAATSUBUNTB"/>
</dbReference>
<feature type="region of interest" description="Disordered" evidence="9">
    <location>
        <begin position="119"/>
        <end position="170"/>
    </location>
</feature>
<dbReference type="PANTHER" id="PTHR12632">
    <property type="entry name" value="TRANSCRIPTION FACTOR NF-Y ALPHA-RELATED"/>
    <property type="match status" value="1"/>
</dbReference>
<reference evidence="10 11" key="1">
    <citation type="journal article" date="2023" name="bioRxiv">
        <title>Genome report: Whole genome sequence and annotation of Penstemon davidsonii.</title>
        <authorList>
            <person name="Ostevik K.L."/>
            <person name="Alabady M."/>
            <person name="Zhang M."/>
            <person name="Rausher M.D."/>
        </authorList>
    </citation>
    <scope>NUCLEOTIDE SEQUENCE [LARGE SCALE GENOMIC DNA]</scope>
    <source>
        <strain evidence="10">DNT005</strain>
        <tissue evidence="10">Whole leaf</tissue>
    </source>
</reference>
<evidence type="ECO:0000313" key="10">
    <source>
        <dbReference type="EMBL" id="KAK4487689.1"/>
    </source>
</evidence>
<evidence type="ECO:0000256" key="6">
    <source>
        <dbReference type="ARBA" id="ARBA00023242"/>
    </source>
</evidence>
<dbReference type="PROSITE" id="PS00686">
    <property type="entry name" value="NFYA_HAP2_1"/>
    <property type="match status" value="1"/>
</dbReference>
<dbReference type="EMBL" id="JAYDYQ010001322">
    <property type="protein sequence ID" value="KAK4487689.1"/>
    <property type="molecule type" value="Genomic_DNA"/>
</dbReference>
<evidence type="ECO:0000256" key="1">
    <source>
        <dbReference type="ARBA" id="ARBA00004123"/>
    </source>
</evidence>
<protein>
    <recommendedName>
        <fullName evidence="8">Nuclear transcription factor Y subunit</fullName>
    </recommendedName>
</protein>
<comment type="subcellular location">
    <subcellularLocation>
        <location evidence="1 8">Nucleus</location>
    </subcellularLocation>
</comment>
<comment type="caution">
    <text evidence="10">The sequence shown here is derived from an EMBL/GenBank/DDBJ whole genome shotgun (WGS) entry which is preliminary data.</text>
</comment>
<dbReference type="InterPro" id="IPR018362">
    <property type="entry name" value="CCAAT-binding_factor_CS"/>
</dbReference>
<dbReference type="Pfam" id="PF02045">
    <property type="entry name" value="CBFB_NFYA"/>
    <property type="match status" value="1"/>
</dbReference>
<sequence>MNFIQMALTYTKLVHKIVVKDASNNLMKKHHPMQETQQSQIGLSNVHQELSGVPYPRTALPCVLPEEPVYVNAKQYHAIMRRRQLRAKAELENKASGVRKPYLHESRHLHALMRARGCGGRFANTKKPESPDTPTSNAAHEESNNKGNSTHSQTFSSPESEYAMKLSSGQIESSMNRDEFNELNSVQETKGVDFFQWTSHYNFMSK</sequence>
<organism evidence="10 11">
    <name type="scientific">Penstemon davidsonii</name>
    <dbReference type="NCBI Taxonomy" id="160366"/>
    <lineage>
        <taxon>Eukaryota</taxon>
        <taxon>Viridiplantae</taxon>
        <taxon>Streptophyta</taxon>
        <taxon>Embryophyta</taxon>
        <taxon>Tracheophyta</taxon>
        <taxon>Spermatophyta</taxon>
        <taxon>Magnoliopsida</taxon>
        <taxon>eudicotyledons</taxon>
        <taxon>Gunneridae</taxon>
        <taxon>Pentapetalae</taxon>
        <taxon>asterids</taxon>
        <taxon>lamiids</taxon>
        <taxon>Lamiales</taxon>
        <taxon>Plantaginaceae</taxon>
        <taxon>Cheloneae</taxon>
        <taxon>Penstemon</taxon>
    </lineage>
</organism>
<dbReference type="SMART" id="SM00521">
    <property type="entry name" value="CBF"/>
    <property type="match status" value="1"/>
</dbReference>
<accession>A0ABR0DEL6</accession>
<evidence type="ECO:0000256" key="2">
    <source>
        <dbReference type="ARBA" id="ARBA00023015"/>
    </source>
</evidence>
<comment type="similarity">
    <text evidence="8">Belongs to the NFYA/HAP2 subunit family.</text>
</comment>
<comment type="function">
    <text evidence="8">Component of the sequence-specific heterotrimeric transcription factor (NF-Y) which specifically recognizes a 5'-CCAAT-3' box motif found in the promoters of its target genes.</text>
</comment>
<keyword evidence="2 8" id="KW-0805">Transcription regulation</keyword>
<name>A0ABR0DEL6_9LAMI</name>
<proteinExistence type="inferred from homology"/>
<evidence type="ECO:0000256" key="5">
    <source>
        <dbReference type="ARBA" id="ARBA00023163"/>
    </source>
</evidence>
<evidence type="ECO:0000313" key="11">
    <source>
        <dbReference type="Proteomes" id="UP001291926"/>
    </source>
</evidence>
<gene>
    <name evidence="10" type="ORF">RD792_005647</name>
</gene>
<evidence type="ECO:0000256" key="9">
    <source>
        <dbReference type="SAM" id="MobiDB-lite"/>
    </source>
</evidence>
<dbReference type="PROSITE" id="PS51152">
    <property type="entry name" value="NFYA_HAP2_2"/>
    <property type="match status" value="1"/>
</dbReference>
<evidence type="ECO:0000256" key="8">
    <source>
        <dbReference type="RuleBase" id="RU367155"/>
    </source>
</evidence>
<keyword evidence="11" id="KW-1185">Reference proteome</keyword>